<evidence type="ECO:0000313" key="2">
    <source>
        <dbReference type="Proteomes" id="UP000046122"/>
    </source>
</evidence>
<dbReference type="AlphaFoldDB" id="A0A090FWV4"/>
<sequence length="76" mass="8603">MIFAMTVMRQSAAQILSGWRESNLYAAEIRHRSGVAHSRRIGGEDSGASNRALAESYLSSRWVSFCSWHVRHKSFC</sequence>
<name>A0A090FWV4_MESPL</name>
<gene>
    <name evidence="1" type="ORF">MPL3365_130514</name>
</gene>
<accession>A0A090FWV4</accession>
<organism evidence="1 2">
    <name type="scientific">Mesorhizobium plurifarium</name>
    <dbReference type="NCBI Taxonomy" id="69974"/>
    <lineage>
        <taxon>Bacteria</taxon>
        <taxon>Pseudomonadati</taxon>
        <taxon>Pseudomonadota</taxon>
        <taxon>Alphaproteobacteria</taxon>
        <taxon>Hyphomicrobiales</taxon>
        <taxon>Phyllobacteriaceae</taxon>
        <taxon>Mesorhizobium</taxon>
    </lineage>
</organism>
<evidence type="ECO:0000313" key="1">
    <source>
        <dbReference type="EMBL" id="CDX51540.1"/>
    </source>
</evidence>
<dbReference type="Proteomes" id="UP000046122">
    <property type="component" value="Unassembled WGS sequence"/>
</dbReference>
<protein>
    <submittedName>
        <fullName evidence="1">Uncharacterized protein</fullName>
    </submittedName>
</protein>
<reference evidence="1 2" key="1">
    <citation type="submission" date="2014-08" db="EMBL/GenBank/DDBJ databases">
        <authorList>
            <person name="Moulin Lionel"/>
        </authorList>
    </citation>
    <scope>NUCLEOTIDE SEQUENCE [LARGE SCALE GENOMIC DNA]</scope>
</reference>
<dbReference type="EMBL" id="CCNE01000005">
    <property type="protein sequence ID" value="CDX51540.1"/>
    <property type="molecule type" value="Genomic_DNA"/>
</dbReference>
<proteinExistence type="predicted"/>